<proteinExistence type="predicted"/>
<dbReference type="EMBL" id="JANBUO010002518">
    <property type="protein sequence ID" value="KAJ2794487.1"/>
    <property type="molecule type" value="Genomic_DNA"/>
</dbReference>
<reference evidence="2" key="1">
    <citation type="submission" date="2022-07" db="EMBL/GenBank/DDBJ databases">
        <title>Phylogenomic reconstructions and comparative analyses of Kickxellomycotina fungi.</title>
        <authorList>
            <person name="Reynolds N.K."/>
            <person name="Stajich J.E."/>
            <person name="Barry K."/>
            <person name="Grigoriev I.V."/>
            <person name="Crous P."/>
            <person name="Smith M.E."/>
        </authorList>
    </citation>
    <scope>NUCLEOTIDE SEQUENCE</scope>
    <source>
        <strain evidence="2">NRRL 1565</strain>
    </source>
</reference>
<protein>
    <submittedName>
        <fullName evidence="2">Uncharacterized protein</fullName>
    </submittedName>
</protein>
<name>A0A9W8HPY4_9FUNG</name>
<comment type="caution">
    <text evidence="2">The sequence shown here is derived from an EMBL/GenBank/DDBJ whole genome shotgun (WGS) entry which is preliminary data.</text>
</comment>
<feature type="compositionally biased region" description="Low complexity" evidence="1">
    <location>
        <begin position="64"/>
        <end position="94"/>
    </location>
</feature>
<evidence type="ECO:0000313" key="3">
    <source>
        <dbReference type="Proteomes" id="UP001140094"/>
    </source>
</evidence>
<evidence type="ECO:0000313" key="2">
    <source>
        <dbReference type="EMBL" id="KAJ2794487.1"/>
    </source>
</evidence>
<gene>
    <name evidence="2" type="ORF">H4R20_006211</name>
</gene>
<sequence length="148" mass="15908">EFLVLYELLEDQGALTANAEAAGSGMRSGAQSVPPSLQQLQQQQQPQQQQSQPLMAHNSGVLDQTLLQNSLRLNSTSTSQQQQQQQQLMMMMRQRQQEGSQGVGSAYNAAIAGNRDMSQPLRFENQPASAGGQSSSNLAEDVAAASMS</sequence>
<feature type="non-terminal residue" evidence="2">
    <location>
        <position position="1"/>
    </location>
</feature>
<accession>A0A9W8HPY4</accession>
<feature type="compositionally biased region" description="Low complexity" evidence="1">
    <location>
        <begin position="31"/>
        <end position="54"/>
    </location>
</feature>
<dbReference type="Proteomes" id="UP001140094">
    <property type="component" value="Unassembled WGS sequence"/>
</dbReference>
<keyword evidence="3" id="KW-1185">Reference proteome</keyword>
<feature type="region of interest" description="Disordered" evidence="1">
    <location>
        <begin position="117"/>
        <end position="148"/>
    </location>
</feature>
<feature type="compositionally biased region" description="Polar residues" evidence="1">
    <location>
        <begin position="126"/>
        <end position="138"/>
    </location>
</feature>
<organism evidence="2 3">
    <name type="scientific">Coemansia guatemalensis</name>
    <dbReference type="NCBI Taxonomy" id="2761395"/>
    <lineage>
        <taxon>Eukaryota</taxon>
        <taxon>Fungi</taxon>
        <taxon>Fungi incertae sedis</taxon>
        <taxon>Zoopagomycota</taxon>
        <taxon>Kickxellomycotina</taxon>
        <taxon>Kickxellomycetes</taxon>
        <taxon>Kickxellales</taxon>
        <taxon>Kickxellaceae</taxon>
        <taxon>Coemansia</taxon>
    </lineage>
</organism>
<evidence type="ECO:0000256" key="1">
    <source>
        <dbReference type="SAM" id="MobiDB-lite"/>
    </source>
</evidence>
<dbReference type="AlphaFoldDB" id="A0A9W8HPY4"/>
<feature type="region of interest" description="Disordered" evidence="1">
    <location>
        <begin position="20"/>
        <end position="104"/>
    </location>
</feature>